<dbReference type="AlphaFoldDB" id="A0AAW4XRF6"/>
<name>A0AAW4XRF6_9BURK</name>
<keyword evidence="1" id="KW-0472">Membrane</keyword>
<protein>
    <submittedName>
        <fullName evidence="2">Uncharacterized protein</fullName>
    </submittedName>
</protein>
<feature type="transmembrane region" description="Helical" evidence="1">
    <location>
        <begin position="6"/>
        <end position="27"/>
    </location>
</feature>
<comment type="caution">
    <text evidence="2">The sequence shown here is derived from an EMBL/GenBank/DDBJ whole genome shotgun (WGS) entry which is preliminary data.</text>
</comment>
<dbReference type="RefSeq" id="WP_230770609.1">
    <property type="nucleotide sequence ID" value="NZ_JAJNCT010000003.1"/>
</dbReference>
<sequence>MLASTSLWHLLNFCAPAAFLALLLVLARWVFARKATPLLPWYGQLALHFLVGCAALFAALLWQGRDGSLVGYALLVLALASSQWVVLGSWRR</sequence>
<evidence type="ECO:0000256" key="1">
    <source>
        <dbReference type="SAM" id="Phobius"/>
    </source>
</evidence>
<keyword evidence="3" id="KW-1185">Reference proteome</keyword>
<proteinExistence type="predicted"/>
<organism evidence="2 3">
    <name type="scientific">Comamonas koreensis</name>
    <dbReference type="NCBI Taxonomy" id="160825"/>
    <lineage>
        <taxon>Bacteria</taxon>
        <taxon>Pseudomonadati</taxon>
        <taxon>Pseudomonadota</taxon>
        <taxon>Betaproteobacteria</taxon>
        <taxon>Burkholderiales</taxon>
        <taxon>Comamonadaceae</taxon>
        <taxon>Comamonas</taxon>
    </lineage>
</organism>
<evidence type="ECO:0000313" key="3">
    <source>
        <dbReference type="Proteomes" id="UP001199260"/>
    </source>
</evidence>
<gene>
    <name evidence="2" type="ORF">LPW39_01165</name>
</gene>
<dbReference type="EMBL" id="JAJNCT010000003">
    <property type="protein sequence ID" value="MCD2163743.1"/>
    <property type="molecule type" value="Genomic_DNA"/>
</dbReference>
<keyword evidence="1" id="KW-0812">Transmembrane</keyword>
<accession>A0AAW4XRF6</accession>
<feature type="transmembrane region" description="Helical" evidence="1">
    <location>
        <begin position="69"/>
        <end position="90"/>
    </location>
</feature>
<evidence type="ECO:0000313" key="2">
    <source>
        <dbReference type="EMBL" id="MCD2163743.1"/>
    </source>
</evidence>
<keyword evidence="1" id="KW-1133">Transmembrane helix</keyword>
<dbReference type="Proteomes" id="UP001199260">
    <property type="component" value="Unassembled WGS sequence"/>
</dbReference>
<feature type="transmembrane region" description="Helical" evidence="1">
    <location>
        <begin position="39"/>
        <end position="63"/>
    </location>
</feature>
<reference evidence="2 3" key="1">
    <citation type="submission" date="2021-11" db="EMBL/GenBank/DDBJ databases">
        <title>Genome sequence.</title>
        <authorList>
            <person name="Sun Q."/>
        </authorList>
    </citation>
    <scope>NUCLEOTIDE SEQUENCE [LARGE SCALE GENOMIC DNA]</scope>
    <source>
        <strain evidence="2 3">KCTC 12005</strain>
    </source>
</reference>